<dbReference type="Pfam" id="PF13966">
    <property type="entry name" value="zf-RVT"/>
    <property type="match status" value="1"/>
</dbReference>
<evidence type="ECO:0000313" key="2">
    <source>
        <dbReference type="EMBL" id="MPA35563.1"/>
    </source>
</evidence>
<dbReference type="InterPro" id="IPR026960">
    <property type="entry name" value="RVT-Znf"/>
</dbReference>
<evidence type="ECO:0000259" key="1">
    <source>
        <dbReference type="Pfam" id="PF13966"/>
    </source>
</evidence>
<dbReference type="EMBL" id="GHES01005004">
    <property type="protein sequence ID" value="MPA35563.1"/>
    <property type="molecule type" value="Transcribed_RNA"/>
</dbReference>
<organism evidence="2">
    <name type="scientific">Davidia involucrata</name>
    <name type="common">Dove tree</name>
    <dbReference type="NCBI Taxonomy" id="16924"/>
    <lineage>
        <taxon>Eukaryota</taxon>
        <taxon>Viridiplantae</taxon>
        <taxon>Streptophyta</taxon>
        <taxon>Embryophyta</taxon>
        <taxon>Tracheophyta</taxon>
        <taxon>Spermatophyta</taxon>
        <taxon>Magnoliopsida</taxon>
        <taxon>eudicotyledons</taxon>
        <taxon>Gunneridae</taxon>
        <taxon>Pentapetalae</taxon>
        <taxon>asterids</taxon>
        <taxon>Cornales</taxon>
        <taxon>Nyssaceae</taxon>
        <taxon>Davidia</taxon>
    </lineage>
</organism>
<gene>
    <name evidence="2" type="ORF">Din_005004</name>
</gene>
<sequence length="130" mass="15258">MDTCFRRNFQDWELGETLSLLETIQRVNPVEGQEDSILWGRDNSKKFTVRSFYEAVVVRRHVEFPWRLIWRSKAPMKVAFFVWAVARDAILTLENLKKRGFSLASRCSMCGVEEETVNHPFLHCSFAREG</sequence>
<name>A0A5B6YWQ5_DAVIN</name>
<accession>A0A5B6YWQ5</accession>
<reference evidence="2" key="1">
    <citation type="submission" date="2019-08" db="EMBL/GenBank/DDBJ databases">
        <title>Reference gene set and small RNA set construction with multiple tissues from Davidia involucrata Baill.</title>
        <authorList>
            <person name="Yang H."/>
            <person name="Zhou C."/>
            <person name="Li G."/>
            <person name="Wang J."/>
            <person name="Gao P."/>
            <person name="Wang M."/>
            <person name="Wang R."/>
            <person name="Zhao Y."/>
        </authorList>
    </citation>
    <scope>NUCLEOTIDE SEQUENCE</scope>
    <source>
        <tissue evidence="2">Mixed with DoveR01_LX</tissue>
    </source>
</reference>
<proteinExistence type="predicted"/>
<feature type="domain" description="Reverse transcriptase zinc-binding" evidence="1">
    <location>
        <begin position="47"/>
        <end position="129"/>
    </location>
</feature>
<protein>
    <recommendedName>
        <fullName evidence="1">Reverse transcriptase zinc-binding domain-containing protein</fullName>
    </recommendedName>
</protein>
<dbReference type="AlphaFoldDB" id="A0A5B6YWQ5"/>